<dbReference type="InterPro" id="IPR003148">
    <property type="entry name" value="RCK_N"/>
</dbReference>
<dbReference type="PANTHER" id="PTHR43833">
    <property type="entry name" value="POTASSIUM CHANNEL PROTEIN 2-RELATED-RELATED"/>
    <property type="match status" value="1"/>
</dbReference>
<evidence type="ECO:0000313" key="3">
    <source>
        <dbReference type="EMBL" id="AII08709.1"/>
    </source>
</evidence>
<organism evidence="3 4">
    <name type="scientific">Rhodococcus opacus</name>
    <name type="common">Nocardia opaca</name>
    <dbReference type="NCBI Taxonomy" id="37919"/>
    <lineage>
        <taxon>Bacteria</taxon>
        <taxon>Bacillati</taxon>
        <taxon>Actinomycetota</taxon>
        <taxon>Actinomycetes</taxon>
        <taxon>Mycobacteriales</taxon>
        <taxon>Nocardiaceae</taxon>
        <taxon>Rhodococcus</taxon>
    </lineage>
</organism>
<dbReference type="SUPFAM" id="SSF51735">
    <property type="entry name" value="NAD(P)-binding Rossmann-fold domains"/>
    <property type="match status" value="2"/>
</dbReference>
<evidence type="ECO:0000313" key="4">
    <source>
        <dbReference type="Proteomes" id="UP000028488"/>
    </source>
</evidence>
<dbReference type="Proteomes" id="UP000028488">
    <property type="component" value="Chromosome"/>
</dbReference>
<dbReference type="Pfam" id="PF02254">
    <property type="entry name" value="TrkA_N"/>
    <property type="match status" value="1"/>
</dbReference>
<dbReference type="PANTHER" id="PTHR43833:SF11">
    <property type="entry name" value="VOLTAGE-GATED POTASSIUM CHANNEL KCH"/>
    <property type="match status" value="1"/>
</dbReference>
<reference evidence="3 4" key="1">
    <citation type="submission" date="2014-07" db="EMBL/GenBank/DDBJ databases">
        <title>Genome Sequence of Rhodococcus opacus Strain R7, a Biodegrader of Mono- and Polycyclic Aromatic Hydrocarbons.</title>
        <authorList>
            <person name="Di Gennaro P."/>
            <person name="Zampolli J."/>
            <person name="Presti I."/>
            <person name="Cappelletti M."/>
            <person name="D'Ursi P."/>
            <person name="Orro A."/>
            <person name="Mezzelani A."/>
            <person name="Milanesi L."/>
        </authorList>
    </citation>
    <scope>NUCLEOTIDE SEQUENCE [LARGE SCALE GENOMIC DNA]</scope>
    <source>
        <strain evidence="3 4">R7</strain>
    </source>
</reference>
<dbReference type="eggNOG" id="COG1226">
    <property type="taxonomic scope" value="Bacteria"/>
</dbReference>
<proteinExistence type="predicted"/>
<protein>
    <submittedName>
        <fullName evidence="3">Portal protein</fullName>
    </submittedName>
</protein>
<feature type="transmembrane region" description="Helical" evidence="1">
    <location>
        <begin position="171"/>
        <end position="190"/>
    </location>
</feature>
<keyword evidence="1" id="KW-0812">Transmembrane</keyword>
<dbReference type="EMBL" id="CP008947">
    <property type="protein sequence ID" value="AII08709.1"/>
    <property type="molecule type" value="Genomic_DNA"/>
</dbReference>
<evidence type="ECO:0000256" key="1">
    <source>
        <dbReference type="SAM" id="Phobius"/>
    </source>
</evidence>
<evidence type="ECO:0000259" key="2">
    <source>
        <dbReference type="PROSITE" id="PS51201"/>
    </source>
</evidence>
<accession>A0A076EZC4</accession>
<dbReference type="Gene3D" id="3.40.50.720">
    <property type="entry name" value="NAD(P)-binding Rossmann-like Domain"/>
    <property type="match status" value="1"/>
</dbReference>
<dbReference type="SUPFAM" id="SSF81324">
    <property type="entry name" value="Voltage-gated potassium channels"/>
    <property type="match status" value="1"/>
</dbReference>
<dbReference type="InterPro" id="IPR050721">
    <property type="entry name" value="Trk_Ktr_HKT_K-transport"/>
</dbReference>
<feature type="domain" description="RCK N-terminal" evidence="2">
    <location>
        <begin position="267"/>
        <end position="389"/>
    </location>
</feature>
<keyword evidence="1" id="KW-1133">Transmembrane helix</keyword>
<name>A0A076EZC4_RHOOP</name>
<gene>
    <name evidence="3" type="ORF">EP51_30445</name>
</gene>
<feature type="transmembrane region" description="Helical" evidence="1">
    <location>
        <begin position="60"/>
        <end position="81"/>
    </location>
</feature>
<feature type="transmembrane region" description="Helical" evidence="1">
    <location>
        <begin position="223"/>
        <end position="247"/>
    </location>
</feature>
<dbReference type="GO" id="GO:0006813">
    <property type="term" value="P:potassium ion transport"/>
    <property type="evidence" value="ECO:0007669"/>
    <property type="project" value="InterPro"/>
</dbReference>
<dbReference type="RefSeq" id="WP_128641372.1">
    <property type="nucleotide sequence ID" value="NZ_CP008947.1"/>
</dbReference>
<dbReference type="PROSITE" id="PS51201">
    <property type="entry name" value="RCK_N"/>
    <property type="match status" value="1"/>
</dbReference>
<keyword evidence="1" id="KW-0472">Membrane</keyword>
<dbReference type="InterPro" id="IPR036291">
    <property type="entry name" value="NAD(P)-bd_dom_sf"/>
</dbReference>
<sequence>MNDSYLVIGETTVARRVCASLRERDFHVRHLVAPDDDELRLAMADEPCGMAVLVRDDVVALRYALAAAHISAAIPLVVTIFDRTVADQLSQLLPQCEVTSPADLAAPTLAGPCLEPELVAARHAGEHMLTVRMIDGHPEGAHVDLPRRNWWRTAATGATGLLRSHDIGTRILLGGLAGLLAVLFADWFWLMLGQHVAPLDAFNEAVRVVTTVGPGTDTHGSPAYAVFASVAMLFTVVFTAMFTAGIIERLLGPRLVGLVGSRVLPRSGHVIVVGLGQVGLRLCRELQALGVAVVGVERDPHAKNLRLVRSMNIPTVVGHGGDRELLERLGVGRALALAAVGSDDLDNIAVSVAAQALSPGLRLVLRAGEQEAIAETRSLLRLGIIRDVTSLSATYVVAKLIGLQPQGVVADGSHLYLEVPTAESSEPVFTELPVSPRMSCRHLVTT</sequence>
<dbReference type="AlphaFoldDB" id="A0A076EZC4"/>